<dbReference type="Proteomes" id="UP000295578">
    <property type="component" value="Unassembled WGS sequence"/>
</dbReference>
<keyword evidence="2" id="KW-1185">Reference proteome</keyword>
<dbReference type="Gene3D" id="2.120.10.30">
    <property type="entry name" value="TolB, C-terminal domain"/>
    <property type="match status" value="1"/>
</dbReference>
<sequence length="361" mass="37980">MPDEPNGREPISWRIRRWAAPFALALSVAASIGAVQLFADGDTASALSHDGRRMPRFTLAAGRMGGTSSEGGPTPWFQVSTIQQDKVKPVDSVPPPSSAGSAQAILAGPHGTFAVSSLQEKACESRLYRFGLTGDGHVKEIEPLSEDVIPARADGLAISPDGDRIAYATTPCTNTAEPRATVTVMDIGSGHRRTWTTAAPSVVGEIVWARDDHTLGYTLSDVRPATGRPGAPYKRDVGNVTVHALDTAKAGTDLRAGRVLFRQPAGPGAVTSAVMNPDGRTGYGTMKAPSSIMLFSFTAGKPMKVTKTIRVKPNTLMVMDVVTRDGPRYACLDGLDAFGRVVEGGFMNSSGGSGCTVAYAY</sequence>
<organism evidence="1 2">
    <name type="scientific">Actinomadura darangshiensis</name>
    <dbReference type="NCBI Taxonomy" id="705336"/>
    <lineage>
        <taxon>Bacteria</taxon>
        <taxon>Bacillati</taxon>
        <taxon>Actinomycetota</taxon>
        <taxon>Actinomycetes</taxon>
        <taxon>Streptosporangiales</taxon>
        <taxon>Thermomonosporaceae</taxon>
        <taxon>Actinomadura</taxon>
    </lineage>
</organism>
<comment type="caution">
    <text evidence="1">The sequence shown here is derived from an EMBL/GenBank/DDBJ whole genome shotgun (WGS) entry which is preliminary data.</text>
</comment>
<dbReference type="InterPro" id="IPR011042">
    <property type="entry name" value="6-blade_b-propeller_TolB-like"/>
</dbReference>
<dbReference type="AlphaFoldDB" id="A0A4R5A465"/>
<name>A0A4R5A465_9ACTN</name>
<reference evidence="1 2" key="1">
    <citation type="submission" date="2019-03" db="EMBL/GenBank/DDBJ databases">
        <title>Draft genome sequences of novel Actinobacteria.</title>
        <authorList>
            <person name="Sahin N."/>
            <person name="Ay H."/>
            <person name="Saygin H."/>
        </authorList>
    </citation>
    <scope>NUCLEOTIDE SEQUENCE [LARGE SCALE GENOMIC DNA]</scope>
    <source>
        <strain evidence="1 2">DSM 45941</strain>
    </source>
</reference>
<evidence type="ECO:0008006" key="3">
    <source>
        <dbReference type="Google" id="ProtNLM"/>
    </source>
</evidence>
<dbReference type="InterPro" id="IPR011044">
    <property type="entry name" value="Quino_amine_DH_bsu"/>
</dbReference>
<accession>A0A4R5A465</accession>
<evidence type="ECO:0000313" key="2">
    <source>
        <dbReference type="Proteomes" id="UP000295578"/>
    </source>
</evidence>
<evidence type="ECO:0000313" key="1">
    <source>
        <dbReference type="EMBL" id="TDD66661.1"/>
    </source>
</evidence>
<dbReference type="SUPFAM" id="SSF50969">
    <property type="entry name" value="YVTN repeat-like/Quinoprotein amine dehydrogenase"/>
    <property type="match status" value="1"/>
</dbReference>
<dbReference type="EMBL" id="SMKY01000304">
    <property type="protein sequence ID" value="TDD66661.1"/>
    <property type="molecule type" value="Genomic_DNA"/>
</dbReference>
<dbReference type="RefSeq" id="WP_132203810.1">
    <property type="nucleotide sequence ID" value="NZ_SMKY01000304.1"/>
</dbReference>
<dbReference type="OrthoDB" id="3456855at2"/>
<protein>
    <recommendedName>
        <fullName evidence="3">WD40 repeat domain-containing protein</fullName>
    </recommendedName>
</protein>
<gene>
    <name evidence="1" type="ORF">E1293_38915</name>
</gene>
<proteinExistence type="predicted"/>